<name>S5MH86_9MOLU</name>
<keyword evidence="2" id="KW-1185">Reference proteome</keyword>
<dbReference type="EMBL" id="CP005074">
    <property type="protein sequence ID" value="AGR41195.1"/>
    <property type="molecule type" value="Genomic_DNA"/>
</dbReference>
<dbReference type="AlphaFoldDB" id="S5MH86"/>
<dbReference type="STRING" id="1276220.STAIW_v1c05730"/>
<proteinExistence type="predicted"/>
<dbReference type="CDD" id="cd00267">
    <property type="entry name" value="ABC_ATPase"/>
    <property type="match status" value="1"/>
</dbReference>
<dbReference type="InterPro" id="IPR015854">
    <property type="entry name" value="ABC_transpr_LolD-like"/>
</dbReference>
<organism evidence="1 2">
    <name type="scientific">Spiroplasma taiwanense CT-1</name>
    <dbReference type="NCBI Taxonomy" id="1276220"/>
    <lineage>
        <taxon>Bacteria</taxon>
        <taxon>Bacillati</taxon>
        <taxon>Mycoplasmatota</taxon>
        <taxon>Mollicutes</taxon>
        <taxon>Entomoplasmatales</taxon>
        <taxon>Spiroplasmataceae</taxon>
        <taxon>Spiroplasma</taxon>
    </lineage>
</organism>
<dbReference type="PATRIC" id="fig|1276220.3.peg.584"/>
<evidence type="ECO:0000313" key="1">
    <source>
        <dbReference type="EMBL" id="AGR41195.1"/>
    </source>
</evidence>
<sequence length="66" mass="7526">MQRIAIARALVHNKKIMILDEITANLDKNNREIIENLVGDLNKTILYISHNTNSDGNKNLDQVIKL</sequence>
<evidence type="ECO:0000313" key="2">
    <source>
        <dbReference type="Proteomes" id="UP000014984"/>
    </source>
</evidence>
<dbReference type="InterPro" id="IPR027417">
    <property type="entry name" value="P-loop_NTPase"/>
</dbReference>
<reference evidence="1 2" key="1">
    <citation type="journal article" date="2013" name="Genome Biol. Evol.">
        <title>Comparison of metabolic capacities and inference of gene content evolution in mosquito-associated Spiroplasma diminutum and S. taiwanense.</title>
        <authorList>
            <person name="Lo W.S."/>
            <person name="Ku C."/>
            <person name="Chen L.L."/>
            <person name="Chang T.H."/>
            <person name="Kuo C.H."/>
        </authorList>
    </citation>
    <scope>NUCLEOTIDE SEQUENCE [LARGE SCALE GENOMIC DNA]</scope>
    <source>
        <strain evidence="1">CT-1</strain>
    </source>
</reference>
<protein>
    <recommendedName>
        <fullName evidence="3">ABC transporter ATP-binding protein</fullName>
    </recommendedName>
</protein>
<dbReference type="eggNOG" id="COG1132">
    <property type="taxonomic scope" value="Bacteria"/>
</dbReference>
<dbReference type="PANTHER" id="PTHR24220">
    <property type="entry name" value="IMPORT ATP-BINDING PROTEIN"/>
    <property type="match status" value="1"/>
</dbReference>
<dbReference type="Gene3D" id="3.40.50.300">
    <property type="entry name" value="P-loop containing nucleotide triphosphate hydrolases"/>
    <property type="match status" value="1"/>
</dbReference>
<dbReference type="Proteomes" id="UP000014984">
    <property type="component" value="Chromosome"/>
</dbReference>
<evidence type="ECO:0008006" key="3">
    <source>
        <dbReference type="Google" id="ProtNLM"/>
    </source>
</evidence>
<dbReference type="SUPFAM" id="SSF52540">
    <property type="entry name" value="P-loop containing nucleoside triphosphate hydrolases"/>
    <property type="match status" value="1"/>
</dbReference>
<dbReference type="GO" id="GO:0022857">
    <property type="term" value="F:transmembrane transporter activity"/>
    <property type="evidence" value="ECO:0007669"/>
    <property type="project" value="TreeGrafter"/>
</dbReference>
<dbReference type="KEGG" id="stai:STAIW_v1c05730"/>
<dbReference type="GO" id="GO:0005886">
    <property type="term" value="C:plasma membrane"/>
    <property type="evidence" value="ECO:0007669"/>
    <property type="project" value="TreeGrafter"/>
</dbReference>
<dbReference type="HOGENOM" id="CLU_186707_0_0_14"/>
<accession>S5MH86</accession>
<gene>
    <name evidence="1" type="ORF">STAIW_v1c05730</name>
</gene>